<evidence type="ECO:0000313" key="2">
    <source>
        <dbReference type="EMBL" id="KAG0659152.1"/>
    </source>
</evidence>
<reference evidence="2 3" key="1">
    <citation type="submission" date="2020-11" db="EMBL/GenBank/DDBJ databases">
        <title>Kefir isolates.</title>
        <authorList>
            <person name="Marcisauskas S."/>
            <person name="Kim Y."/>
            <person name="Blasche S."/>
        </authorList>
    </citation>
    <scope>NUCLEOTIDE SEQUENCE [LARGE SCALE GENOMIC DNA]</scope>
    <source>
        <strain evidence="2 3">KR</strain>
    </source>
</reference>
<organism evidence="2 3">
    <name type="scientific">Rhodotorula mucilaginosa</name>
    <name type="common">Yeast</name>
    <name type="synonym">Rhodotorula rubra</name>
    <dbReference type="NCBI Taxonomy" id="5537"/>
    <lineage>
        <taxon>Eukaryota</taxon>
        <taxon>Fungi</taxon>
        <taxon>Dikarya</taxon>
        <taxon>Basidiomycota</taxon>
        <taxon>Pucciniomycotina</taxon>
        <taxon>Microbotryomycetes</taxon>
        <taxon>Sporidiobolales</taxon>
        <taxon>Sporidiobolaceae</taxon>
        <taxon>Rhodotorula</taxon>
    </lineage>
</organism>
<sequence>MHKLKERLSSRTDEPPQQPDKPFQAVVNKVDHQQQAASAHAPPLQAPIELHVYKEGALYGKDDIITGADKQQMQYYLHFPLKFFSGRWELSLRRGGPQGPEICQILKGGSWSNSFELHWTSTGAVTPVQQMGTFRLRYEFPASQETYCWKSDSWLSSGYQFSLYKSSEVDLPEGQRTTIARWSTSIGFTKDGTLQVNPAFSYELELILATALGLEERSRERRERRR</sequence>
<dbReference type="EMBL" id="PUHQ01000057">
    <property type="protein sequence ID" value="KAG0659152.1"/>
    <property type="molecule type" value="Genomic_DNA"/>
</dbReference>
<accession>A0A9P6W0W2</accession>
<feature type="compositionally biased region" description="Basic and acidic residues" evidence="1">
    <location>
        <begin position="1"/>
        <end position="14"/>
    </location>
</feature>
<name>A0A9P6W0W2_RHOMI</name>
<feature type="region of interest" description="Disordered" evidence="1">
    <location>
        <begin position="1"/>
        <end position="41"/>
    </location>
</feature>
<evidence type="ECO:0000313" key="3">
    <source>
        <dbReference type="Proteomes" id="UP000777482"/>
    </source>
</evidence>
<comment type="caution">
    <text evidence="2">The sequence shown here is derived from an EMBL/GenBank/DDBJ whole genome shotgun (WGS) entry which is preliminary data.</text>
</comment>
<gene>
    <name evidence="2" type="ORF">C6P46_005323</name>
</gene>
<proteinExistence type="predicted"/>
<protein>
    <submittedName>
        <fullName evidence="2">Uncharacterized protein</fullName>
    </submittedName>
</protein>
<keyword evidence="3" id="KW-1185">Reference proteome</keyword>
<dbReference type="Proteomes" id="UP000777482">
    <property type="component" value="Unassembled WGS sequence"/>
</dbReference>
<dbReference type="AlphaFoldDB" id="A0A9P6W0W2"/>
<evidence type="ECO:0000256" key="1">
    <source>
        <dbReference type="SAM" id="MobiDB-lite"/>
    </source>
</evidence>
<dbReference type="OrthoDB" id="2612513at2759"/>